<proteinExistence type="predicted"/>
<sequence>MAPLRGAKRRKRQPEKALPAAAAQAMPAPAGGDWWEGFARRLAAALCSSSLTNHGRLVASLQTSRLSAPETLVAGE</sequence>
<evidence type="ECO:0000313" key="3">
    <source>
        <dbReference type="Proteomes" id="UP000032180"/>
    </source>
</evidence>
<name>A0A0D9V7L0_9ORYZ</name>
<dbReference type="HOGENOM" id="CLU_2658017_0_0_1"/>
<dbReference type="AlphaFoldDB" id="A0A0D9V7L0"/>
<evidence type="ECO:0000256" key="1">
    <source>
        <dbReference type="SAM" id="MobiDB-lite"/>
    </source>
</evidence>
<protein>
    <submittedName>
        <fullName evidence="2">Uncharacterized protein</fullName>
    </submittedName>
</protein>
<dbReference type="Gramene" id="LPERR01G31480.1">
    <property type="protein sequence ID" value="LPERR01G31480.1"/>
    <property type="gene ID" value="LPERR01G31480"/>
</dbReference>
<evidence type="ECO:0000313" key="2">
    <source>
        <dbReference type="EnsemblPlants" id="LPERR01G31480.1"/>
    </source>
</evidence>
<organism evidence="2 3">
    <name type="scientific">Leersia perrieri</name>
    <dbReference type="NCBI Taxonomy" id="77586"/>
    <lineage>
        <taxon>Eukaryota</taxon>
        <taxon>Viridiplantae</taxon>
        <taxon>Streptophyta</taxon>
        <taxon>Embryophyta</taxon>
        <taxon>Tracheophyta</taxon>
        <taxon>Spermatophyta</taxon>
        <taxon>Magnoliopsida</taxon>
        <taxon>Liliopsida</taxon>
        <taxon>Poales</taxon>
        <taxon>Poaceae</taxon>
        <taxon>BOP clade</taxon>
        <taxon>Oryzoideae</taxon>
        <taxon>Oryzeae</taxon>
        <taxon>Oryzinae</taxon>
        <taxon>Leersia</taxon>
    </lineage>
</organism>
<keyword evidence="3" id="KW-1185">Reference proteome</keyword>
<dbReference type="Proteomes" id="UP000032180">
    <property type="component" value="Chromosome 1"/>
</dbReference>
<reference evidence="3" key="2">
    <citation type="submission" date="2013-12" db="EMBL/GenBank/DDBJ databases">
        <authorList>
            <person name="Yu Y."/>
            <person name="Lee S."/>
            <person name="de Baynast K."/>
            <person name="Wissotski M."/>
            <person name="Liu L."/>
            <person name="Talag J."/>
            <person name="Goicoechea J."/>
            <person name="Angelova A."/>
            <person name="Jetty R."/>
            <person name="Kudrna D."/>
            <person name="Golser W."/>
            <person name="Rivera L."/>
            <person name="Zhang J."/>
            <person name="Wing R."/>
        </authorList>
    </citation>
    <scope>NUCLEOTIDE SEQUENCE</scope>
</reference>
<dbReference type="EnsemblPlants" id="LPERR01G31480.1">
    <property type="protein sequence ID" value="LPERR01G31480.1"/>
    <property type="gene ID" value="LPERR01G31480"/>
</dbReference>
<reference evidence="2 3" key="1">
    <citation type="submission" date="2012-08" db="EMBL/GenBank/DDBJ databases">
        <title>Oryza genome evolution.</title>
        <authorList>
            <person name="Wing R.A."/>
        </authorList>
    </citation>
    <scope>NUCLEOTIDE SEQUENCE</scope>
</reference>
<accession>A0A0D9V7L0</accession>
<reference evidence="2" key="3">
    <citation type="submission" date="2015-04" db="UniProtKB">
        <authorList>
            <consortium name="EnsemblPlants"/>
        </authorList>
    </citation>
    <scope>IDENTIFICATION</scope>
</reference>
<feature type="compositionally biased region" description="Low complexity" evidence="1">
    <location>
        <begin position="17"/>
        <end position="28"/>
    </location>
</feature>
<feature type="compositionally biased region" description="Basic residues" evidence="1">
    <location>
        <begin position="1"/>
        <end position="13"/>
    </location>
</feature>
<feature type="region of interest" description="Disordered" evidence="1">
    <location>
        <begin position="1"/>
        <end position="28"/>
    </location>
</feature>
<dbReference type="STRING" id="77586.A0A0D9V7L0"/>